<dbReference type="OrthoDB" id="6534at2157"/>
<gene>
    <name evidence="5" type="ordered locus">Desmu_0541</name>
</gene>
<protein>
    <submittedName>
        <fullName evidence="5">4-aminobutyrate aminotransferase apoenzyme</fullName>
        <ecNumber evidence="5">2.6.1.19</ecNumber>
    </submittedName>
</protein>
<keyword evidence="3 4" id="KW-0663">Pyridoxal phosphate</keyword>
<dbReference type="Gene3D" id="3.40.640.10">
    <property type="entry name" value="Type I PLP-dependent aspartate aminotransferase-like (Major domain)"/>
    <property type="match status" value="1"/>
</dbReference>
<dbReference type="InterPro" id="IPR015421">
    <property type="entry name" value="PyrdxlP-dep_Trfase_major"/>
</dbReference>
<dbReference type="Proteomes" id="UP000001068">
    <property type="component" value="Chromosome"/>
</dbReference>
<keyword evidence="5" id="KW-0808">Transferase</keyword>
<dbReference type="HOGENOM" id="CLU_016922_10_0_2"/>
<dbReference type="InterPro" id="IPR005814">
    <property type="entry name" value="Aminotrans_3"/>
</dbReference>
<dbReference type="EC" id="2.6.1.19" evidence="5"/>
<evidence type="ECO:0000313" key="6">
    <source>
        <dbReference type="Proteomes" id="UP000001068"/>
    </source>
</evidence>
<dbReference type="PROSITE" id="PS00600">
    <property type="entry name" value="AA_TRANSFER_CLASS_3"/>
    <property type="match status" value="1"/>
</dbReference>
<dbReference type="PANTHER" id="PTHR11986">
    <property type="entry name" value="AMINOTRANSFERASE CLASS III"/>
    <property type="match status" value="1"/>
</dbReference>
<dbReference type="PANTHER" id="PTHR11986:SF58">
    <property type="entry name" value="LEUCINE_METHIONINE RACEMASE"/>
    <property type="match status" value="1"/>
</dbReference>
<dbReference type="STRING" id="765177.Desmu_0541"/>
<dbReference type="SUPFAM" id="SSF53383">
    <property type="entry name" value="PLP-dependent transferases"/>
    <property type="match status" value="1"/>
</dbReference>
<dbReference type="GO" id="GO:0034386">
    <property type="term" value="F:4-aminobutyrate:2-oxoglutarate transaminase activity"/>
    <property type="evidence" value="ECO:0007669"/>
    <property type="project" value="UniProtKB-EC"/>
</dbReference>
<organism evidence="5 6">
    <name type="scientific">Desulfurococcus mucosus (strain ATCC 35584 / DSM 2162 / JCM 9187 / O7/1)</name>
    <dbReference type="NCBI Taxonomy" id="765177"/>
    <lineage>
        <taxon>Archaea</taxon>
        <taxon>Thermoproteota</taxon>
        <taxon>Thermoprotei</taxon>
        <taxon>Desulfurococcales</taxon>
        <taxon>Desulfurococcaceae</taxon>
        <taxon>Desulfurococcus</taxon>
    </lineage>
</organism>
<dbReference type="GeneID" id="10153234"/>
<comment type="cofactor">
    <cofactor evidence="1">
        <name>pyridoxal 5'-phosphate</name>
        <dbReference type="ChEBI" id="CHEBI:597326"/>
    </cofactor>
</comment>
<dbReference type="InterPro" id="IPR015422">
    <property type="entry name" value="PyrdxlP-dep_Trfase_small"/>
</dbReference>
<dbReference type="KEGG" id="dmu:Desmu_0541"/>
<dbReference type="eggNOG" id="arCOG00915">
    <property type="taxonomic scope" value="Archaea"/>
</dbReference>
<dbReference type="CDD" id="cd00610">
    <property type="entry name" value="OAT_like"/>
    <property type="match status" value="1"/>
</dbReference>
<keyword evidence="6" id="KW-1185">Reference proteome</keyword>
<dbReference type="EMBL" id="CP002363">
    <property type="protein sequence ID" value="ADV64851.1"/>
    <property type="molecule type" value="Genomic_DNA"/>
</dbReference>
<dbReference type="PIRSF" id="PIRSF000521">
    <property type="entry name" value="Transaminase_4ab_Lys_Orn"/>
    <property type="match status" value="1"/>
</dbReference>
<reference evidence="6" key="1">
    <citation type="submission" date="2010-11" db="EMBL/GenBank/DDBJ databases">
        <title>The complete genome of Desulfurococcus mucosus DSM 2162.</title>
        <authorList>
            <consortium name="US DOE Joint Genome Institute (JGI-PGF)"/>
            <person name="Lucas S."/>
            <person name="Copeland A."/>
            <person name="Lapidus A."/>
            <person name="Bruce D."/>
            <person name="Goodwin L."/>
            <person name="Pitluck S."/>
            <person name="Kyrpides N."/>
            <person name="Mavromatis K."/>
            <person name="Pagani I."/>
            <person name="Ivanova N."/>
            <person name="Ovchinnikova G."/>
            <person name="Chertkov O."/>
            <person name="Held B."/>
            <person name="Brettin T."/>
            <person name="Detter J.C."/>
            <person name="Tapia R."/>
            <person name="Han C."/>
            <person name="Land M."/>
            <person name="Hauser L."/>
            <person name="Markowitz V."/>
            <person name="Cheng J.-F."/>
            <person name="Hugenholtz P."/>
            <person name="Woyke T."/>
            <person name="Wu D."/>
            <person name="Wirth R."/>
            <person name="Bilek Y."/>
            <person name="Hader T."/>
            <person name="Klenk H.-P."/>
            <person name="Eisen J.A."/>
        </authorList>
    </citation>
    <scope>NUCLEOTIDE SEQUENCE [LARGE SCALE GENOMIC DNA]</scope>
    <source>
        <strain evidence="6">ATCC 35584 / DSM 2162 / JCM 9187 / O7/1</strain>
    </source>
</reference>
<dbReference type="RefSeq" id="WP_013562073.1">
    <property type="nucleotide sequence ID" value="NC_014961.1"/>
</dbReference>
<dbReference type="Gene3D" id="3.90.1150.10">
    <property type="entry name" value="Aspartate Aminotransferase, domain 1"/>
    <property type="match status" value="1"/>
</dbReference>
<reference evidence="5 6" key="2">
    <citation type="journal article" date="2011" name="Stand. Genomic Sci.">
        <title>Complete genome sequence of Desulfurococcus mucosus type strain (O7/1).</title>
        <authorList>
            <person name="Wirth R."/>
            <person name="Chertkov O."/>
            <person name="Held B."/>
            <person name="Lapidus A."/>
            <person name="Nolan M."/>
            <person name="Lucas S."/>
            <person name="Hammon N."/>
            <person name="Deshpande S."/>
            <person name="Cheng J.F."/>
            <person name="Tapia R."/>
            <person name="Han C."/>
            <person name="Goodwin L."/>
            <person name="Pitluck S."/>
            <person name="Liolios K."/>
            <person name="Ioanna P."/>
            <person name="Ivanova N."/>
            <person name="Mavromatis K."/>
            <person name="Mikhailova N."/>
            <person name="Pati A."/>
            <person name="Chen A."/>
            <person name="Palaniappan K."/>
            <person name="Land M."/>
            <person name="Hauser L."/>
            <person name="Chang Y.J."/>
            <person name="Jeffries C.D."/>
            <person name="Bilek Y."/>
            <person name="Hader T."/>
            <person name="Rohde M."/>
            <person name="Spring S."/>
            <person name="Sikorski J."/>
            <person name="Goker M."/>
            <person name="Woyke T."/>
            <person name="Bristow J."/>
            <person name="Eisen J.A."/>
            <person name="Markowitz V."/>
            <person name="Hugenholtz P."/>
            <person name="Kyrpides N.C."/>
            <person name="Klenk H.P."/>
        </authorList>
    </citation>
    <scope>NUCLEOTIDE SEQUENCE [LARGE SCALE GENOMIC DNA]</scope>
    <source>
        <strain evidence="6">ATCC 35584 / DSM 2162 / JCM 9187 / O7/1</strain>
    </source>
</reference>
<evidence type="ECO:0000256" key="2">
    <source>
        <dbReference type="ARBA" id="ARBA00008954"/>
    </source>
</evidence>
<accession>E8R8M5</accession>
<keyword evidence="5" id="KW-0032">Aminotransferase</keyword>
<evidence type="ECO:0000313" key="5">
    <source>
        <dbReference type="EMBL" id="ADV64851.1"/>
    </source>
</evidence>
<name>E8R8M5_DESM0</name>
<dbReference type="InterPro" id="IPR050103">
    <property type="entry name" value="Class-III_PLP-dep_AT"/>
</dbReference>
<proteinExistence type="inferred from homology"/>
<dbReference type="Pfam" id="PF00202">
    <property type="entry name" value="Aminotran_3"/>
    <property type="match status" value="1"/>
</dbReference>
<evidence type="ECO:0000256" key="1">
    <source>
        <dbReference type="ARBA" id="ARBA00001933"/>
    </source>
</evidence>
<dbReference type="AlphaFoldDB" id="E8R8M5"/>
<evidence type="ECO:0000256" key="4">
    <source>
        <dbReference type="RuleBase" id="RU003560"/>
    </source>
</evidence>
<evidence type="ECO:0000256" key="3">
    <source>
        <dbReference type="ARBA" id="ARBA00022898"/>
    </source>
</evidence>
<dbReference type="InterPro" id="IPR049704">
    <property type="entry name" value="Aminotrans_3_PPA_site"/>
</dbReference>
<sequence>MVLDPGPIPRPFTLKYFPFKAVEGRGARVLDAEGREFIDFVSGAAVYNVGINREEVVNAVVDQARRLLNYTSLYFYMEEPVRLARKLVEVTPGRFDKRVVYGFTGSDAAEIALTSSMNYTGKPWLLSFTGSFHGTLYLSLSASGIFAGRGRGAAVYRRVLYAEYPNPYRNKWGVDGYEKPGELTALALSEVEEKIREAKGDVAAVIFEPVEGDAGVVVPPAGFLKGLREVADRHGVVLIGDEVQTGIGRTGSMWAVEHFSVEPDLLLAGKALGGGMPISAVIGRAEILESQPLLGLGFTNMGHAVCARAALATIEVVEKEHLAERARVLGEHASKRLREIAERVEAVGDVRGLGLMIGVEVVRDKASRRPDRATALKTCWRAWEKGLLVTTLGSHGNVLRIMPPLTISMEELDKGIDVLEESLRDAVEGRVPDEVLGFMQGW</sequence>
<dbReference type="InterPro" id="IPR015424">
    <property type="entry name" value="PyrdxlP-dep_Trfase"/>
</dbReference>
<dbReference type="GO" id="GO:0042802">
    <property type="term" value="F:identical protein binding"/>
    <property type="evidence" value="ECO:0007669"/>
    <property type="project" value="TreeGrafter"/>
</dbReference>
<comment type="similarity">
    <text evidence="2 4">Belongs to the class-III pyridoxal-phosphate-dependent aminotransferase family.</text>
</comment>
<dbReference type="GO" id="GO:0030170">
    <property type="term" value="F:pyridoxal phosphate binding"/>
    <property type="evidence" value="ECO:0007669"/>
    <property type="project" value="InterPro"/>
</dbReference>